<keyword evidence="10" id="KW-1015">Disulfide bond</keyword>
<dbReference type="InterPro" id="IPR011707">
    <property type="entry name" value="Cu-oxidase-like_N"/>
</dbReference>
<dbReference type="Proteomes" id="UP000800200">
    <property type="component" value="Unassembled WGS sequence"/>
</dbReference>
<keyword evidence="9" id="KW-0186">Copper</keyword>
<evidence type="ECO:0000256" key="10">
    <source>
        <dbReference type="ARBA" id="ARBA00023157"/>
    </source>
</evidence>
<dbReference type="PANTHER" id="PTHR11709:SF502">
    <property type="entry name" value="MULTICOPPER OXIDASE"/>
    <property type="match status" value="1"/>
</dbReference>
<organism evidence="17 18">
    <name type="scientific">Zopfia rhizophila CBS 207.26</name>
    <dbReference type="NCBI Taxonomy" id="1314779"/>
    <lineage>
        <taxon>Eukaryota</taxon>
        <taxon>Fungi</taxon>
        <taxon>Dikarya</taxon>
        <taxon>Ascomycota</taxon>
        <taxon>Pezizomycotina</taxon>
        <taxon>Dothideomycetes</taxon>
        <taxon>Dothideomycetes incertae sedis</taxon>
        <taxon>Zopfiaceae</taxon>
        <taxon>Zopfia</taxon>
    </lineage>
</organism>
<comment type="similarity">
    <text evidence="3">Belongs to the multicopper oxidase family.</text>
</comment>
<dbReference type="FunFam" id="2.60.40.420:FF:000021">
    <property type="entry name" value="Extracellular dihydrogeodin oxidase/laccase"/>
    <property type="match status" value="1"/>
</dbReference>
<dbReference type="InterPro" id="IPR011706">
    <property type="entry name" value="Cu-oxidase_C"/>
</dbReference>
<dbReference type="Pfam" id="PF00394">
    <property type="entry name" value="Cu-oxidase"/>
    <property type="match status" value="1"/>
</dbReference>
<evidence type="ECO:0000313" key="18">
    <source>
        <dbReference type="Proteomes" id="UP000800200"/>
    </source>
</evidence>
<name>A0A6A6DAL9_9PEZI</name>
<evidence type="ECO:0000256" key="5">
    <source>
        <dbReference type="ARBA" id="ARBA00022723"/>
    </source>
</evidence>
<dbReference type="EMBL" id="ML994707">
    <property type="protein sequence ID" value="KAF2176521.1"/>
    <property type="molecule type" value="Genomic_DNA"/>
</dbReference>
<dbReference type="InterPro" id="IPR033138">
    <property type="entry name" value="Cu_oxidase_CS"/>
</dbReference>
<keyword evidence="5" id="KW-0479">Metal-binding</keyword>
<feature type="domain" description="Plastocyanin-like" evidence="15">
    <location>
        <begin position="423"/>
        <end position="538"/>
    </location>
</feature>
<dbReference type="Pfam" id="PF07731">
    <property type="entry name" value="Cu-oxidase_2"/>
    <property type="match status" value="1"/>
</dbReference>
<evidence type="ECO:0000256" key="11">
    <source>
        <dbReference type="ARBA" id="ARBA00023180"/>
    </source>
</evidence>
<evidence type="ECO:0000259" key="16">
    <source>
        <dbReference type="Pfam" id="PF07732"/>
    </source>
</evidence>
<evidence type="ECO:0000256" key="9">
    <source>
        <dbReference type="ARBA" id="ARBA00023008"/>
    </source>
</evidence>
<dbReference type="Pfam" id="PF07732">
    <property type="entry name" value="Cu-oxidase_3"/>
    <property type="match status" value="1"/>
</dbReference>
<comment type="catalytic activity">
    <reaction evidence="1">
        <text>4 hydroquinone + O2 = 4 benzosemiquinone + 2 H2O</text>
        <dbReference type="Rhea" id="RHEA:11276"/>
        <dbReference type="ChEBI" id="CHEBI:15377"/>
        <dbReference type="ChEBI" id="CHEBI:15379"/>
        <dbReference type="ChEBI" id="CHEBI:17594"/>
        <dbReference type="ChEBI" id="CHEBI:17977"/>
        <dbReference type="EC" id="1.10.3.2"/>
    </reaction>
</comment>
<protein>
    <recommendedName>
        <fullName evidence="4">laccase</fullName>
        <ecNumber evidence="4">1.10.3.2</ecNumber>
    </recommendedName>
</protein>
<proteinExistence type="inferred from homology"/>
<evidence type="ECO:0000256" key="6">
    <source>
        <dbReference type="ARBA" id="ARBA00022729"/>
    </source>
</evidence>
<evidence type="ECO:0000256" key="1">
    <source>
        <dbReference type="ARBA" id="ARBA00000349"/>
    </source>
</evidence>
<dbReference type="GO" id="GO:0005507">
    <property type="term" value="F:copper ion binding"/>
    <property type="evidence" value="ECO:0007669"/>
    <property type="project" value="InterPro"/>
</dbReference>
<dbReference type="FunFam" id="2.60.40.420:FF:000046">
    <property type="entry name" value="Multicopper oxidase"/>
    <property type="match status" value="1"/>
</dbReference>
<dbReference type="PROSITE" id="PS00079">
    <property type="entry name" value="MULTICOPPER_OXIDASE1"/>
    <property type="match status" value="1"/>
</dbReference>
<feature type="domain" description="Plastocyanin-like" evidence="14">
    <location>
        <begin position="200"/>
        <end position="351"/>
    </location>
</feature>
<evidence type="ECO:0000256" key="7">
    <source>
        <dbReference type="ARBA" id="ARBA00022737"/>
    </source>
</evidence>
<dbReference type="CDD" id="cd13901">
    <property type="entry name" value="CuRO_3_MaLCC_like"/>
    <property type="match status" value="1"/>
</dbReference>
<dbReference type="CDD" id="cd13854">
    <property type="entry name" value="CuRO_1_MaLCC_like"/>
    <property type="match status" value="1"/>
</dbReference>
<keyword evidence="8" id="KW-0560">Oxidoreductase</keyword>
<evidence type="ECO:0000256" key="3">
    <source>
        <dbReference type="ARBA" id="ARBA00010609"/>
    </source>
</evidence>
<dbReference type="FunFam" id="2.60.40.420:FF:000038">
    <property type="entry name" value="Extracellular dihydrogeodin oxidase/laccase"/>
    <property type="match status" value="1"/>
</dbReference>
<dbReference type="PANTHER" id="PTHR11709">
    <property type="entry name" value="MULTI-COPPER OXIDASE"/>
    <property type="match status" value="1"/>
</dbReference>
<dbReference type="GO" id="GO:0052716">
    <property type="term" value="F:hydroquinone:oxygen oxidoreductase activity"/>
    <property type="evidence" value="ECO:0007669"/>
    <property type="project" value="UniProtKB-EC"/>
</dbReference>
<evidence type="ECO:0000256" key="8">
    <source>
        <dbReference type="ARBA" id="ARBA00023002"/>
    </source>
</evidence>
<keyword evidence="12" id="KW-0439">Lignin degradation</keyword>
<evidence type="ECO:0000256" key="12">
    <source>
        <dbReference type="ARBA" id="ARBA00023185"/>
    </source>
</evidence>
<gene>
    <name evidence="17" type="ORF">K469DRAFT_742912</name>
</gene>
<dbReference type="OrthoDB" id="2121828at2759"/>
<dbReference type="Gene3D" id="2.60.40.420">
    <property type="entry name" value="Cupredoxins - blue copper proteins"/>
    <property type="match status" value="3"/>
</dbReference>
<keyword evidence="11" id="KW-0325">Glycoprotein</keyword>
<evidence type="ECO:0000256" key="13">
    <source>
        <dbReference type="SAM" id="SignalP"/>
    </source>
</evidence>
<dbReference type="CDD" id="cd13880">
    <property type="entry name" value="CuRO_2_MaLCC_like"/>
    <property type="match status" value="1"/>
</dbReference>
<sequence length="574" mass="63659">MRVFFVVAGVSLFTAATASPSFHNLLKSPVDLVRRQQACAGNTAADRQTWCENSINTDYHNVVPDTGVIREYWLDLKEATVSPDGLSRPAITFNGTIPGPTLFADWGDTMIVHVKNSLDRKGTSVHWHGLRMNYTNQEDGVASITQCATTPGDTYTYKFRLTQYGTTWYHSHFSLQAWDGAFGGIVINGPASANYEEDKGVFILADWFHQPPTSLFSQAQTRGPPRAPTGLVNGTNVFPGEQNGTARGSRFQTSFRTGGSYLLRLINVAMDTHWKFSIDNHTLTVVAMDLVPIKAYQTNVLSIGIAQRYDVIVTADKANIASDFWLRAVPQQSCSAISNGNDIRGIIHYGESTGTPNTKSYHFVDECVDEEARSLSPVVAKDVGSTPFLRTVQEVTLGRNARNLFRWYVNGSTMEVQWGDPTLNRVVSNDMSWNRPQNVIQLDETNQWAYVIIQSRLALPHPIHLHGHDFHVLAQGSGTVRDNTTLNLRNPPRRDTAMLPAGGHLVMAWETDNPGAWLMHCHIGWHTVQGLALQFVERFSEIKPLVNTTLIQDSCGRWNAFAAANNITVDDSGI</sequence>
<dbReference type="SUPFAM" id="SSF49503">
    <property type="entry name" value="Cupredoxins"/>
    <property type="match status" value="3"/>
</dbReference>
<dbReference type="EC" id="1.10.3.2" evidence="4"/>
<evidence type="ECO:0000256" key="2">
    <source>
        <dbReference type="ARBA" id="ARBA00001935"/>
    </source>
</evidence>
<keyword evidence="6 13" id="KW-0732">Signal</keyword>
<dbReference type="PROSITE" id="PS00080">
    <property type="entry name" value="MULTICOPPER_OXIDASE2"/>
    <property type="match status" value="1"/>
</dbReference>
<dbReference type="InterPro" id="IPR008972">
    <property type="entry name" value="Cupredoxin"/>
</dbReference>
<keyword evidence="7" id="KW-0677">Repeat</keyword>
<dbReference type="InterPro" id="IPR045087">
    <property type="entry name" value="Cu-oxidase_fam"/>
</dbReference>
<dbReference type="InterPro" id="IPR001117">
    <property type="entry name" value="Cu-oxidase_2nd"/>
</dbReference>
<dbReference type="InterPro" id="IPR002355">
    <property type="entry name" value="Cu_oxidase_Cu_BS"/>
</dbReference>
<comment type="cofactor">
    <cofactor evidence="2">
        <name>Cu cation</name>
        <dbReference type="ChEBI" id="CHEBI:23378"/>
    </cofactor>
</comment>
<evidence type="ECO:0000313" key="17">
    <source>
        <dbReference type="EMBL" id="KAF2176521.1"/>
    </source>
</evidence>
<feature type="domain" description="Plastocyanin-like" evidence="16">
    <location>
        <begin position="77"/>
        <end position="191"/>
    </location>
</feature>
<dbReference type="AlphaFoldDB" id="A0A6A6DAL9"/>
<dbReference type="GO" id="GO:0046274">
    <property type="term" value="P:lignin catabolic process"/>
    <property type="evidence" value="ECO:0007669"/>
    <property type="project" value="UniProtKB-KW"/>
</dbReference>
<reference evidence="17" key="1">
    <citation type="journal article" date="2020" name="Stud. Mycol.">
        <title>101 Dothideomycetes genomes: a test case for predicting lifestyles and emergence of pathogens.</title>
        <authorList>
            <person name="Haridas S."/>
            <person name="Albert R."/>
            <person name="Binder M."/>
            <person name="Bloem J."/>
            <person name="Labutti K."/>
            <person name="Salamov A."/>
            <person name="Andreopoulos B."/>
            <person name="Baker S."/>
            <person name="Barry K."/>
            <person name="Bills G."/>
            <person name="Bluhm B."/>
            <person name="Cannon C."/>
            <person name="Castanera R."/>
            <person name="Culley D."/>
            <person name="Daum C."/>
            <person name="Ezra D."/>
            <person name="Gonzalez J."/>
            <person name="Henrissat B."/>
            <person name="Kuo A."/>
            <person name="Liang C."/>
            <person name="Lipzen A."/>
            <person name="Lutzoni F."/>
            <person name="Magnuson J."/>
            <person name="Mondo S."/>
            <person name="Nolan M."/>
            <person name="Ohm R."/>
            <person name="Pangilinan J."/>
            <person name="Park H.-J."/>
            <person name="Ramirez L."/>
            <person name="Alfaro M."/>
            <person name="Sun H."/>
            <person name="Tritt A."/>
            <person name="Yoshinaga Y."/>
            <person name="Zwiers L.-H."/>
            <person name="Turgeon B."/>
            <person name="Goodwin S."/>
            <person name="Spatafora J."/>
            <person name="Crous P."/>
            <person name="Grigoriev I."/>
        </authorList>
    </citation>
    <scope>NUCLEOTIDE SEQUENCE</scope>
    <source>
        <strain evidence="17">CBS 207.26</strain>
    </source>
</reference>
<evidence type="ECO:0000259" key="15">
    <source>
        <dbReference type="Pfam" id="PF07731"/>
    </source>
</evidence>
<evidence type="ECO:0000259" key="14">
    <source>
        <dbReference type="Pfam" id="PF00394"/>
    </source>
</evidence>
<feature type="signal peptide" evidence="13">
    <location>
        <begin position="1"/>
        <end position="18"/>
    </location>
</feature>
<evidence type="ECO:0000256" key="4">
    <source>
        <dbReference type="ARBA" id="ARBA00012297"/>
    </source>
</evidence>
<feature type="chain" id="PRO_5025627460" description="laccase" evidence="13">
    <location>
        <begin position="19"/>
        <end position="574"/>
    </location>
</feature>
<keyword evidence="18" id="KW-1185">Reference proteome</keyword>
<accession>A0A6A6DAL9</accession>